<evidence type="ECO:0000313" key="4">
    <source>
        <dbReference type="Proteomes" id="UP001153365"/>
    </source>
</evidence>
<gene>
    <name evidence="3" type="ORF">PPACK8108_LOCUS1079</name>
</gene>
<keyword evidence="4" id="KW-1185">Reference proteome</keyword>
<name>A0AAV0AF39_PHAPC</name>
<dbReference type="AlphaFoldDB" id="A0AAV0AF39"/>
<keyword evidence="2" id="KW-0732">Signal</keyword>
<evidence type="ECO:0000256" key="1">
    <source>
        <dbReference type="SAM" id="MobiDB-lite"/>
    </source>
</evidence>
<feature type="compositionally biased region" description="Basic and acidic residues" evidence="1">
    <location>
        <begin position="449"/>
        <end position="460"/>
    </location>
</feature>
<protein>
    <submittedName>
        <fullName evidence="3">Expressed protein</fullName>
    </submittedName>
</protein>
<evidence type="ECO:0000313" key="3">
    <source>
        <dbReference type="EMBL" id="CAH7666727.1"/>
    </source>
</evidence>
<feature type="region of interest" description="Disordered" evidence="1">
    <location>
        <begin position="407"/>
        <end position="434"/>
    </location>
</feature>
<reference evidence="3" key="1">
    <citation type="submission" date="2022-06" db="EMBL/GenBank/DDBJ databases">
        <authorList>
            <consortium name="SYNGENTA / RWTH Aachen University"/>
        </authorList>
    </citation>
    <scope>NUCLEOTIDE SEQUENCE</scope>
</reference>
<accession>A0AAV0AF39</accession>
<evidence type="ECO:0000256" key="2">
    <source>
        <dbReference type="SAM" id="SignalP"/>
    </source>
</evidence>
<feature type="signal peptide" evidence="2">
    <location>
        <begin position="1"/>
        <end position="18"/>
    </location>
</feature>
<comment type="caution">
    <text evidence="3">The sequence shown here is derived from an EMBL/GenBank/DDBJ whole genome shotgun (WGS) entry which is preliminary data.</text>
</comment>
<dbReference type="EMBL" id="CALTRL010000147">
    <property type="protein sequence ID" value="CAH7666727.1"/>
    <property type="molecule type" value="Genomic_DNA"/>
</dbReference>
<feature type="chain" id="PRO_5043359079" evidence="2">
    <location>
        <begin position="19"/>
        <end position="601"/>
    </location>
</feature>
<organism evidence="3 4">
    <name type="scientific">Phakopsora pachyrhizi</name>
    <name type="common">Asian soybean rust disease fungus</name>
    <dbReference type="NCBI Taxonomy" id="170000"/>
    <lineage>
        <taxon>Eukaryota</taxon>
        <taxon>Fungi</taxon>
        <taxon>Dikarya</taxon>
        <taxon>Basidiomycota</taxon>
        <taxon>Pucciniomycotina</taxon>
        <taxon>Pucciniomycetes</taxon>
        <taxon>Pucciniales</taxon>
        <taxon>Phakopsoraceae</taxon>
        <taxon>Phakopsora</taxon>
    </lineage>
</organism>
<sequence>MLVLFLVVLFRFISSSWSYVPEGLLRVADGELQVKRFAHAPDGQDFAWLIGDQHHQFGLHQADSKSSTVAQSQLTQTSSFQQPLNFLSDSSEQLFNDNPQDLISQAHQLNGETRFDNGNHRGDDPHSYHSAIHLPQHGGWAGWFHDPSDSIHIVQPELNQFYPHGHFVPNYQHPNRQPGSIWAQPLSQEQSIEGSNLPSRYLSSPGRNKNLVNEEVANNQFIKTSDILNIFENDVALSTFSPPINAMHDTSSSYLEPGFIQGFENRNLGELVDHPGASYFHEDHLSHTNYSPEEISDNNISIHTSPESDINFDQFLNDLICSPPHQVEENEDGKLGFSKNLVLTPQVVAAQCVHKKNSEFAIGKTLQPYSGSYSSVSNSPSSAIQQIRDLIPNAELHNDKLNLYSNNDSHAQLSGEKYPNSGESLSSQENGDESIILTKERRLRKKQKKIESRLGNKNMKDFTTQSESHRKHTEENLEHRSSDLYSQLLINMPAKNLNPRESKNFKNIIDLNSQETNGFKTDTIKNGKRPRQNSQNSVKKLNEGGGKPAGSKKKEEQAIYYQGVNSKRARLDIFGKYKVNKVEREISAKSLYLGELLDWEK</sequence>
<feature type="region of interest" description="Disordered" evidence="1">
    <location>
        <begin position="446"/>
        <end position="480"/>
    </location>
</feature>
<feature type="region of interest" description="Disordered" evidence="1">
    <location>
        <begin position="517"/>
        <end position="554"/>
    </location>
</feature>
<dbReference type="Proteomes" id="UP001153365">
    <property type="component" value="Unassembled WGS sequence"/>
</dbReference>
<proteinExistence type="predicted"/>
<feature type="non-terminal residue" evidence="3">
    <location>
        <position position="601"/>
    </location>
</feature>